<dbReference type="Proteomes" id="UP000295479">
    <property type="component" value="Unassembled WGS sequence"/>
</dbReference>
<name>A0A4R5CBL8_9FLAO</name>
<keyword evidence="2 3" id="KW-0732">Signal</keyword>
<protein>
    <submittedName>
        <fullName evidence="5">Iron-regulated protein A</fullName>
    </submittedName>
</protein>
<comment type="subcellular location">
    <subcellularLocation>
        <location evidence="1">Cell envelope</location>
    </subcellularLocation>
</comment>
<evidence type="ECO:0000256" key="1">
    <source>
        <dbReference type="ARBA" id="ARBA00004196"/>
    </source>
</evidence>
<dbReference type="OrthoDB" id="650514at2"/>
<sequence length="370" mass="40745">MKKILLLTVTICLLIACSSGDTSNGNGDNFDRTAMLTNWADNIIIPSYTAYQAKVQVLLTAVATFNTAPTETNLQVVRSSWTEAYKAYQKTSQFYFGKAMEIHYNEKANTYPTDIVSINSNISSGSYDLELLSQYSKQGFPAIDYLINGLGATDANIVSFYTTNTNAANYKKYLTELTTQLKSNIDLVVTNWNTSYRTSYIASNGNSVSSSVNITTNLFVKNLEKYIRSGKIGIPAGVFSSGALFPEKVEGLYHKTISKELLTVALQAEQDFFNGKHFNSTATGPSLQSYLDYVKAVRSGQNLSTIINNQFTAIFTANTNLSTNLSAQISSDNSKMISSYDAIQQNVVYIKLDMMQALNITLDYVDSDGD</sequence>
<feature type="signal peptide" evidence="3">
    <location>
        <begin position="1"/>
        <end position="20"/>
    </location>
</feature>
<dbReference type="InterPro" id="IPR038352">
    <property type="entry name" value="Imelysin_sf"/>
</dbReference>
<proteinExistence type="predicted"/>
<feature type="chain" id="PRO_5020916938" evidence="3">
    <location>
        <begin position="21"/>
        <end position="370"/>
    </location>
</feature>
<evidence type="ECO:0000256" key="3">
    <source>
        <dbReference type="SAM" id="SignalP"/>
    </source>
</evidence>
<evidence type="ECO:0000256" key="2">
    <source>
        <dbReference type="ARBA" id="ARBA00022729"/>
    </source>
</evidence>
<dbReference type="GO" id="GO:0030313">
    <property type="term" value="C:cell envelope"/>
    <property type="evidence" value="ECO:0007669"/>
    <property type="project" value="UniProtKB-SubCell"/>
</dbReference>
<keyword evidence="6" id="KW-1185">Reference proteome</keyword>
<dbReference type="AlphaFoldDB" id="A0A4R5CBL8"/>
<feature type="domain" description="Imelysin-like" evidence="4">
    <location>
        <begin position="44"/>
        <end position="336"/>
    </location>
</feature>
<dbReference type="RefSeq" id="WP_132006032.1">
    <property type="nucleotide sequence ID" value="NZ_SMFK01000007.1"/>
</dbReference>
<dbReference type="EMBL" id="SMFK01000007">
    <property type="protein sequence ID" value="TDD96166.1"/>
    <property type="molecule type" value="Genomic_DNA"/>
</dbReference>
<dbReference type="PROSITE" id="PS51257">
    <property type="entry name" value="PROKAR_LIPOPROTEIN"/>
    <property type="match status" value="1"/>
</dbReference>
<dbReference type="Pfam" id="PF09375">
    <property type="entry name" value="Peptidase_M75"/>
    <property type="match status" value="1"/>
</dbReference>
<dbReference type="InterPro" id="IPR034984">
    <property type="entry name" value="Imelysin-like_IPPA"/>
</dbReference>
<dbReference type="CDD" id="cd14659">
    <property type="entry name" value="Imelysin-like_IPPA"/>
    <property type="match status" value="1"/>
</dbReference>
<comment type="caution">
    <text evidence="5">The sequence shown here is derived from an EMBL/GenBank/DDBJ whole genome shotgun (WGS) entry which is preliminary data.</text>
</comment>
<gene>
    <name evidence="5" type="ORF">E0F76_11755</name>
</gene>
<accession>A0A4R5CBL8</accession>
<dbReference type="InterPro" id="IPR018976">
    <property type="entry name" value="Imelysin-like"/>
</dbReference>
<evidence type="ECO:0000313" key="6">
    <source>
        <dbReference type="Proteomes" id="UP000295479"/>
    </source>
</evidence>
<evidence type="ECO:0000313" key="5">
    <source>
        <dbReference type="EMBL" id="TDD96166.1"/>
    </source>
</evidence>
<dbReference type="Gene3D" id="1.20.1420.20">
    <property type="entry name" value="M75 peptidase, HXXE motif"/>
    <property type="match status" value="1"/>
</dbReference>
<organism evidence="5 6">
    <name type="scientific">Flavobacterium cellulosilyticum</name>
    <dbReference type="NCBI Taxonomy" id="2541731"/>
    <lineage>
        <taxon>Bacteria</taxon>
        <taxon>Pseudomonadati</taxon>
        <taxon>Bacteroidota</taxon>
        <taxon>Flavobacteriia</taxon>
        <taxon>Flavobacteriales</taxon>
        <taxon>Flavobacteriaceae</taxon>
        <taxon>Flavobacterium</taxon>
    </lineage>
</organism>
<evidence type="ECO:0000259" key="4">
    <source>
        <dbReference type="Pfam" id="PF09375"/>
    </source>
</evidence>
<reference evidence="5 6" key="1">
    <citation type="submission" date="2019-03" db="EMBL/GenBank/DDBJ databases">
        <title>Flavobacterium AR-3-4 sp. nov. isolated from arctic soil.</title>
        <authorList>
            <person name="Chaudhary D.K."/>
        </authorList>
    </citation>
    <scope>NUCLEOTIDE SEQUENCE [LARGE SCALE GENOMIC DNA]</scope>
    <source>
        <strain evidence="5 6">AR-3-4</strain>
    </source>
</reference>